<dbReference type="Proteomes" id="UP000694549">
    <property type="component" value="Unplaced"/>
</dbReference>
<evidence type="ECO:0000313" key="2">
    <source>
        <dbReference type="Ensembl" id="ENSAZOP00000027337.1"/>
    </source>
</evidence>
<dbReference type="Ensembl" id="ENSAZOT00000029305.1">
    <property type="protein sequence ID" value="ENSAZOP00000027337.1"/>
    <property type="gene ID" value="ENSAZOG00000017336.1"/>
</dbReference>
<dbReference type="Pfam" id="PF13879">
    <property type="entry name" value="Hmw_CFAP97"/>
    <property type="match status" value="1"/>
</dbReference>
<name>A0A8B9VX26_9AVES</name>
<comment type="similarity">
    <text evidence="1">Belongs to the CFAP97 family.</text>
</comment>
<reference evidence="2" key="2">
    <citation type="submission" date="2025-09" db="UniProtKB">
        <authorList>
            <consortium name="Ensembl"/>
        </authorList>
    </citation>
    <scope>IDENTIFICATION</scope>
</reference>
<evidence type="ECO:0000256" key="1">
    <source>
        <dbReference type="ARBA" id="ARBA00008315"/>
    </source>
</evidence>
<dbReference type="InterPro" id="IPR038792">
    <property type="entry name" value="CFAP97D1/2"/>
</dbReference>
<dbReference type="PANTHER" id="PTHR33768:SF5">
    <property type="entry name" value="SPERM AXONEMAL MAINTENANCE PROTEIN CFAP97D1"/>
    <property type="match status" value="1"/>
</dbReference>
<reference evidence="2" key="1">
    <citation type="submission" date="2025-08" db="UniProtKB">
        <authorList>
            <consortium name="Ensembl"/>
        </authorList>
    </citation>
    <scope>IDENTIFICATION</scope>
</reference>
<proteinExistence type="inferred from homology"/>
<keyword evidence="3" id="KW-1185">Reference proteome</keyword>
<organism evidence="2 3">
    <name type="scientific">Anas zonorhyncha</name>
    <name type="common">Eastern spot-billed duck</name>
    <dbReference type="NCBI Taxonomy" id="75864"/>
    <lineage>
        <taxon>Eukaryota</taxon>
        <taxon>Metazoa</taxon>
        <taxon>Chordata</taxon>
        <taxon>Craniata</taxon>
        <taxon>Vertebrata</taxon>
        <taxon>Euteleostomi</taxon>
        <taxon>Archelosauria</taxon>
        <taxon>Archosauria</taxon>
        <taxon>Dinosauria</taxon>
        <taxon>Saurischia</taxon>
        <taxon>Theropoda</taxon>
        <taxon>Coelurosauria</taxon>
        <taxon>Aves</taxon>
        <taxon>Neognathae</taxon>
        <taxon>Galloanserae</taxon>
        <taxon>Anseriformes</taxon>
        <taxon>Anatidae</taxon>
        <taxon>Anatinae</taxon>
        <taxon>Anas</taxon>
    </lineage>
</organism>
<dbReference type="AlphaFoldDB" id="A0A8B9VX26"/>
<accession>A0A8B9VX26</accession>
<evidence type="ECO:0000313" key="3">
    <source>
        <dbReference type="Proteomes" id="UP000694549"/>
    </source>
</evidence>
<dbReference type="InterPro" id="IPR029488">
    <property type="entry name" value="Hmw/CFAP97"/>
</dbReference>
<dbReference type="GO" id="GO:0007288">
    <property type="term" value="P:sperm axoneme assembly"/>
    <property type="evidence" value="ECO:0007669"/>
    <property type="project" value="TreeGrafter"/>
</dbReference>
<dbReference type="PANTHER" id="PTHR33768">
    <property type="entry name" value="MIP11318P"/>
    <property type="match status" value="1"/>
</dbReference>
<protein>
    <submittedName>
        <fullName evidence="2">CFAP97 domain containing 1</fullName>
    </submittedName>
</protein>
<sequence length="159" mass="18553">EEALLNYSRKHGDFGIGVSAEIRRVVVFFFFIHMGNKSVRASLVDSHENDIANLACLAQEDQKRIYQIERENKKLMERLAAIQRGPATVDCWNEHFQRRSNRDAQNRKILTITMENQGILKRLLECKPTSYQKKSDTGWQQTTKYFKQTTKCRISSQVN</sequence>